<feature type="transmembrane region" description="Helical" evidence="2">
    <location>
        <begin position="37"/>
        <end position="57"/>
    </location>
</feature>
<organism evidence="3">
    <name type="scientific">Ixodes ricinus</name>
    <name type="common">Common tick</name>
    <name type="synonym">Acarus ricinus</name>
    <dbReference type="NCBI Taxonomy" id="34613"/>
    <lineage>
        <taxon>Eukaryota</taxon>
        <taxon>Metazoa</taxon>
        <taxon>Ecdysozoa</taxon>
        <taxon>Arthropoda</taxon>
        <taxon>Chelicerata</taxon>
        <taxon>Arachnida</taxon>
        <taxon>Acari</taxon>
        <taxon>Parasitiformes</taxon>
        <taxon>Ixodida</taxon>
        <taxon>Ixodoidea</taxon>
        <taxon>Ixodidae</taxon>
        <taxon>Ixodinae</taxon>
        <taxon>Ixodes</taxon>
    </lineage>
</organism>
<proteinExistence type="predicted"/>
<accession>A0A6B0UZ82</accession>
<evidence type="ECO:0000256" key="1">
    <source>
        <dbReference type="SAM" id="MobiDB-lite"/>
    </source>
</evidence>
<evidence type="ECO:0000313" key="3">
    <source>
        <dbReference type="EMBL" id="MXU94815.1"/>
    </source>
</evidence>
<dbReference type="AlphaFoldDB" id="A0A6B0UZ82"/>
<name>A0A6B0UZ82_IXORI</name>
<keyword evidence="2" id="KW-0472">Membrane</keyword>
<sequence length="171" mass="19118">MTSATLPLCAQRCPRDWRTRLRSALLGSRPAARRGPAVTAVFCVATTVVVSPFVIIVSRSFVRTMDTTCADLCRSCADVVECRKHQNVAKSAVQTTLAPATRPPQSRPSLGRGSRDISYHVMAMYLAARGQCCRTEPKFRFRFPLMFKIICKNIYPIFHEANDIVSFTRAF</sequence>
<reference evidence="3" key="1">
    <citation type="submission" date="2019-12" db="EMBL/GenBank/DDBJ databases">
        <title>An insight into the sialome of adult female Ixodes ricinus ticks feeding for 6 days.</title>
        <authorList>
            <person name="Perner J."/>
            <person name="Ribeiro J.M.C."/>
        </authorList>
    </citation>
    <scope>NUCLEOTIDE SEQUENCE</scope>
    <source>
        <strain evidence="3">Semi-engorged</strain>
        <tissue evidence="3">Salivary glands</tissue>
    </source>
</reference>
<dbReference type="EMBL" id="GIFC01012732">
    <property type="protein sequence ID" value="MXU94815.1"/>
    <property type="molecule type" value="Transcribed_RNA"/>
</dbReference>
<keyword evidence="2" id="KW-1133">Transmembrane helix</keyword>
<keyword evidence="2" id="KW-0812">Transmembrane</keyword>
<protein>
    <submittedName>
        <fullName evidence="3">Uncharacterized protein</fullName>
    </submittedName>
</protein>
<feature type="region of interest" description="Disordered" evidence="1">
    <location>
        <begin position="94"/>
        <end position="113"/>
    </location>
</feature>
<evidence type="ECO:0000256" key="2">
    <source>
        <dbReference type="SAM" id="Phobius"/>
    </source>
</evidence>